<keyword evidence="1" id="KW-0812">Transmembrane</keyword>
<feature type="transmembrane region" description="Helical" evidence="1">
    <location>
        <begin position="184"/>
        <end position="206"/>
    </location>
</feature>
<feature type="transmembrane region" description="Helical" evidence="1">
    <location>
        <begin position="420"/>
        <end position="440"/>
    </location>
</feature>
<keyword evidence="1" id="KW-0472">Membrane</keyword>
<feature type="transmembrane region" description="Helical" evidence="1">
    <location>
        <begin position="505"/>
        <end position="522"/>
    </location>
</feature>
<name>A0A7S3QD48_9STRA</name>
<feature type="domain" description="Fungal lipase-type" evidence="2">
    <location>
        <begin position="727"/>
        <end position="874"/>
    </location>
</feature>
<dbReference type="GO" id="GO:0006629">
    <property type="term" value="P:lipid metabolic process"/>
    <property type="evidence" value="ECO:0007669"/>
    <property type="project" value="InterPro"/>
</dbReference>
<dbReference type="InterPro" id="IPR029058">
    <property type="entry name" value="AB_hydrolase_fold"/>
</dbReference>
<gene>
    <name evidence="3" type="ORF">CDEB00056_LOCUS18648</name>
</gene>
<evidence type="ECO:0000313" key="3">
    <source>
        <dbReference type="EMBL" id="CAE0473795.1"/>
    </source>
</evidence>
<dbReference type="Gene3D" id="3.40.50.1820">
    <property type="entry name" value="alpha/beta hydrolase"/>
    <property type="match status" value="1"/>
</dbReference>
<evidence type="ECO:0000259" key="2">
    <source>
        <dbReference type="Pfam" id="PF01764"/>
    </source>
</evidence>
<dbReference type="Pfam" id="PF01764">
    <property type="entry name" value="Lipase_3"/>
    <property type="match status" value="1"/>
</dbReference>
<dbReference type="SUPFAM" id="SSF53474">
    <property type="entry name" value="alpha/beta-Hydrolases"/>
    <property type="match status" value="1"/>
</dbReference>
<feature type="transmembrane region" description="Helical" evidence="1">
    <location>
        <begin position="393"/>
        <end position="414"/>
    </location>
</feature>
<organism evidence="3">
    <name type="scientific">Chaetoceros debilis</name>
    <dbReference type="NCBI Taxonomy" id="122233"/>
    <lineage>
        <taxon>Eukaryota</taxon>
        <taxon>Sar</taxon>
        <taxon>Stramenopiles</taxon>
        <taxon>Ochrophyta</taxon>
        <taxon>Bacillariophyta</taxon>
        <taxon>Coscinodiscophyceae</taxon>
        <taxon>Chaetocerotophycidae</taxon>
        <taxon>Chaetocerotales</taxon>
        <taxon>Chaetocerotaceae</taxon>
        <taxon>Chaetoceros</taxon>
    </lineage>
</organism>
<feature type="transmembrane region" description="Helical" evidence="1">
    <location>
        <begin position="93"/>
        <end position="119"/>
    </location>
</feature>
<dbReference type="AlphaFoldDB" id="A0A7S3QD48"/>
<dbReference type="EMBL" id="HBIO01024286">
    <property type="protein sequence ID" value="CAE0473795.1"/>
    <property type="molecule type" value="Transcribed_RNA"/>
</dbReference>
<protein>
    <recommendedName>
        <fullName evidence="2">Fungal lipase-type domain-containing protein</fullName>
    </recommendedName>
</protein>
<reference evidence="3" key="1">
    <citation type="submission" date="2021-01" db="EMBL/GenBank/DDBJ databases">
        <authorList>
            <person name="Corre E."/>
            <person name="Pelletier E."/>
            <person name="Niang G."/>
            <person name="Scheremetjew M."/>
            <person name="Finn R."/>
            <person name="Kale V."/>
            <person name="Holt S."/>
            <person name="Cochrane G."/>
            <person name="Meng A."/>
            <person name="Brown T."/>
            <person name="Cohen L."/>
        </authorList>
    </citation>
    <scope>NUCLEOTIDE SEQUENCE</scope>
    <source>
        <strain evidence="3">MM31A-1</strain>
    </source>
</reference>
<dbReference type="InterPro" id="IPR002921">
    <property type="entry name" value="Fungal_lipase-type"/>
</dbReference>
<feature type="transmembrane region" description="Helical" evidence="1">
    <location>
        <begin position="218"/>
        <end position="238"/>
    </location>
</feature>
<feature type="transmembrane region" description="Helical" evidence="1">
    <location>
        <begin position="139"/>
        <end position="164"/>
    </location>
</feature>
<accession>A0A7S3QD48</accession>
<feature type="transmembrane region" description="Helical" evidence="1">
    <location>
        <begin position="477"/>
        <end position="499"/>
    </location>
</feature>
<evidence type="ECO:0000256" key="1">
    <source>
        <dbReference type="SAM" id="Phobius"/>
    </source>
</evidence>
<proteinExistence type="predicted"/>
<sequence>MADEEEVGAVEVPLVGNAIGNEVPIVGNGIGNIVLRDHETLETPSCRIDFQGKQSHILNTGNSQIVLESQKNSNVLKVKQFDEATPGLLLLRFAYTLMAVLMAGFLFVFCVQLILFLFLGLAIESGLTSKQNGFNFGVFFGTLLAIPSFLFGLSNAMTIAMAFIADTWNGQKLMKTVIKWDSVLVDWLSCVVFMLVPLFTAGISLASGSKDWWEHATIAWFVCIFLYYLLFAAVTIYFEVDGCFELMRYHGKVRSTYDSSTSKFNLKTATESIMMKQKSLLSGFKIANYIANSSEPQTIETDWRVVEEKDRFVATFGLLSRITVVCAKSGIFYKMLDTPERKYTIDEARGYAPFVTSHSWGLEKMYCRNRQSNLVAVVDGKSAMTRNQVRSSFICYFLGFVTTLFLIAAFLAWFESSPAFIGVICGLYILYVFSSAKNAWAMKHIYGELKKKDKTNQTSTLGQVRAPFRINEANDRFCWIMFILEFIFGYVLPMITLFAAGNYPVGIVFGVTATITGCRRFFSSVVILQELGSLDGMELNNTIFDEDNDGELKAEEEWREKHRLGQIISEISSGVKRKFWMSLYAFFIVIFCAIFMSAVALGSNAGKTIGQDMSDNHEYLGSGDLQYSSCQLGQGIVTPAGLENSLVDFTFLANVAYEDPNSTEVSLGKWFRADEDVSAGDALTDGVIDHQNIVDDFKTEYEAENGESAVTYKFIGFPGESGRNLGVVTIRGTSNSWDALTDAQLWSSAALAQYVRAILPLGNWLTSILPYLVKAVSLIESSRLEEVAFYKQTTSFIEHLKETSDLYDNIVITGHSLGGGLAMISGAQTKVPSIALSGPNALISRFTFEPQITPEDLEKYTFNIVPDRDPVPRIDDLSQNYQRIKCLSSPNAPVDCHFGKRSLCEILYTCGSSGRPVPCSCVNEYDYPEPNIIDDNGSTFAENCS</sequence>
<feature type="transmembrane region" description="Helical" evidence="1">
    <location>
        <begin position="579"/>
        <end position="601"/>
    </location>
</feature>
<keyword evidence="1" id="KW-1133">Transmembrane helix</keyword>